<evidence type="ECO:0000313" key="2">
    <source>
        <dbReference type="EMBL" id="QKM64051.1"/>
    </source>
</evidence>
<accession>A0A6M9PUT1</accession>
<dbReference type="PANTHER" id="PTHR12526">
    <property type="entry name" value="GLYCOSYLTRANSFERASE"/>
    <property type="match status" value="1"/>
</dbReference>
<proteinExistence type="predicted"/>
<dbReference type="RefSeq" id="WP_173955095.1">
    <property type="nucleotide sequence ID" value="NZ_CP028942.1"/>
</dbReference>
<dbReference type="Gene3D" id="3.40.50.2000">
    <property type="entry name" value="Glycogen Phosphorylase B"/>
    <property type="match status" value="2"/>
</dbReference>
<evidence type="ECO:0000259" key="1">
    <source>
        <dbReference type="Pfam" id="PF00534"/>
    </source>
</evidence>
<dbReference type="Proteomes" id="UP000503312">
    <property type="component" value="Chromosome"/>
</dbReference>
<feature type="domain" description="Glycosyl transferase family 1" evidence="1">
    <location>
        <begin position="209"/>
        <end position="377"/>
    </location>
</feature>
<evidence type="ECO:0000313" key="3">
    <source>
        <dbReference type="Proteomes" id="UP000503312"/>
    </source>
</evidence>
<name>A0A6M9PUT1_9BURK</name>
<sequence>MTIYPAIKLLLISPGRLPIPAYEGGAVENLLEIFLEFNEAHQHFEILCASASPLCQEGLAAGFKKTSFLYIKTRSLRFLVKKALFKVVRFFGFGLIEDVYFQEVLRNLGKKIHDFDLVVIENTPEYILPLRKVYKGYVILHLHNNYLYQKTHLNEEIIRSFDEIYGVSDFILSQLQNRIDSQRMHLLYNGIKVGKFNPKNPLEDCRYSRASLNIRPDEFVILYAGRVAESKGIMLLIDAFKKLAKIYPARLIIAGAPAFKNSSDDDCMVGARALAADLADRVIFLGYVDYDAMPSVYRIADIGVVPSLQPEGFGLTALEHLAAGNPVATTGLGGLSEVIDCATGYLLPIASDAFIDKFVAIIGHLYENPELQKSMSRLAIARAERFSDSIYSQRFKSLLQESFARAVAKKRHI</sequence>
<dbReference type="Pfam" id="PF00534">
    <property type="entry name" value="Glycos_transf_1"/>
    <property type="match status" value="1"/>
</dbReference>
<dbReference type="CDD" id="cd03801">
    <property type="entry name" value="GT4_PimA-like"/>
    <property type="match status" value="1"/>
</dbReference>
<protein>
    <recommendedName>
        <fullName evidence="1">Glycosyl transferase family 1 domain-containing protein</fullName>
    </recommendedName>
</protein>
<dbReference type="KEGG" id="ptrp:DCO17_01680"/>
<gene>
    <name evidence="2" type="ORF">DCO17_01680</name>
</gene>
<keyword evidence="3" id="KW-1185">Reference proteome</keyword>
<reference evidence="2 3" key="1">
    <citation type="submission" date="2018-04" db="EMBL/GenBank/DDBJ databases">
        <title>Polynucleobacter sp. UH21B genome.</title>
        <authorList>
            <person name="Hahn M.W."/>
        </authorList>
    </citation>
    <scope>NUCLEOTIDE SEQUENCE [LARGE SCALE GENOMIC DNA]</scope>
    <source>
        <strain evidence="2 3">MWH-UH21B</strain>
    </source>
</reference>
<dbReference type="PANTHER" id="PTHR12526:SF637">
    <property type="entry name" value="GLYCOSYLTRANSFERASE EPSF-RELATED"/>
    <property type="match status" value="1"/>
</dbReference>
<organism evidence="2 3">
    <name type="scientific">Polynucleobacter tropicus</name>
    <dbReference type="NCBI Taxonomy" id="1743174"/>
    <lineage>
        <taxon>Bacteria</taxon>
        <taxon>Pseudomonadati</taxon>
        <taxon>Pseudomonadota</taxon>
        <taxon>Betaproteobacteria</taxon>
        <taxon>Burkholderiales</taxon>
        <taxon>Burkholderiaceae</taxon>
        <taxon>Polynucleobacter</taxon>
    </lineage>
</organism>
<dbReference type="GO" id="GO:0016757">
    <property type="term" value="F:glycosyltransferase activity"/>
    <property type="evidence" value="ECO:0007669"/>
    <property type="project" value="InterPro"/>
</dbReference>
<dbReference type="SUPFAM" id="SSF53756">
    <property type="entry name" value="UDP-Glycosyltransferase/glycogen phosphorylase"/>
    <property type="match status" value="1"/>
</dbReference>
<dbReference type="InterPro" id="IPR001296">
    <property type="entry name" value="Glyco_trans_1"/>
</dbReference>
<dbReference type="AlphaFoldDB" id="A0A6M9PUT1"/>
<dbReference type="EMBL" id="CP028942">
    <property type="protein sequence ID" value="QKM64051.1"/>
    <property type="molecule type" value="Genomic_DNA"/>
</dbReference>